<sequence>DKLVIRQAKSAGVDCRPSRPKSSYSQSANLSSSSLDASSRQSHCCRVHNESLESTPPSLIHRILLPTVTLIVALNTSFSAATGHPQGNSRGVSSSSNHNTNRLCKLRAQAKPVETDNLREVVFCKSCAVILQEVQTSPVGRLQRSLSKLDYVDTIVKDLTLASGEVCYPGILRFTVMRKTRLRGSASSSNWSFLRDESPLGLMGSYCLVWWAGKMEL</sequence>
<organism evidence="2 3">
    <name type="scientific">Puccinia striiformis</name>
    <dbReference type="NCBI Taxonomy" id="27350"/>
    <lineage>
        <taxon>Eukaryota</taxon>
        <taxon>Fungi</taxon>
        <taxon>Dikarya</taxon>
        <taxon>Basidiomycota</taxon>
        <taxon>Pucciniomycotina</taxon>
        <taxon>Pucciniomycetes</taxon>
        <taxon>Pucciniales</taxon>
        <taxon>Pucciniaceae</taxon>
        <taxon>Puccinia</taxon>
    </lineage>
</organism>
<name>A0A2S4V4A5_9BASI</name>
<keyword evidence="3" id="KW-1185">Reference proteome</keyword>
<evidence type="ECO:0000256" key="1">
    <source>
        <dbReference type="SAM" id="MobiDB-lite"/>
    </source>
</evidence>
<reference evidence="2" key="1">
    <citation type="submission" date="2017-12" db="EMBL/GenBank/DDBJ databases">
        <title>Gene loss provides genomic basis for host adaptation in cereal stripe rust fungi.</title>
        <authorList>
            <person name="Xia C."/>
        </authorList>
    </citation>
    <scope>NUCLEOTIDE SEQUENCE [LARGE SCALE GENOMIC DNA]</scope>
    <source>
        <strain evidence="2">93-210</strain>
    </source>
</reference>
<dbReference type="VEuPathDB" id="FungiDB:PSTT_10468"/>
<protein>
    <submittedName>
        <fullName evidence="2">Uncharacterized protein</fullName>
    </submittedName>
</protein>
<feature type="compositionally biased region" description="Low complexity" evidence="1">
    <location>
        <begin position="22"/>
        <end position="37"/>
    </location>
</feature>
<dbReference type="EMBL" id="PKSL01000112">
    <property type="protein sequence ID" value="POW04363.1"/>
    <property type="molecule type" value="Genomic_DNA"/>
</dbReference>
<proteinExistence type="predicted"/>
<feature type="region of interest" description="Disordered" evidence="1">
    <location>
        <begin position="9"/>
        <end position="37"/>
    </location>
</feature>
<gene>
    <name evidence="2" type="ORF">PSTT_10468</name>
</gene>
<accession>A0A2S4V4A5</accession>
<dbReference type="Proteomes" id="UP000239156">
    <property type="component" value="Unassembled WGS sequence"/>
</dbReference>
<feature type="non-terminal residue" evidence="2">
    <location>
        <position position="1"/>
    </location>
</feature>
<evidence type="ECO:0000313" key="3">
    <source>
        <dbReference type="Proteomes" id="UP000239156"/>
    </source>
</evidence>
<dbReference type="AlphaFoldDB" id="A0A2S4V4A5"/>
<comment type="caution">
    <text evidence="2">The sequence shown here is derived from an EMBL/GenBank/DDBJ whole genome shotgun (WGS) entry which is preliminary data.</text>
</comment>
<evidence type="ECO:0000313" key="2">
    <source>
        <dbReference type="EMBL" id="POW04363.1"/>
    </source>
</evidence>